<evidence type="ECO:0000313" key="3">
    <source>
        <dbReference type="Proteomes" id="UP000199632"/>
    </source>
</evidence>
<keyword evidence="1" id="KW-0472">Membrane</keyword>
<evidence type="ECO:0000256" key="1">
    <source>
        <dbReference type="SAM" id="Phobius"/>
    </source>
</evidence>
<feature type="transmembrane region" description="Helical" evidence="1">
    <location>
        <begin position="174"/>
        <end position="193"/>
    </location>
</feature>
<dbReference type="AlphaFoldDB" id="A0A1H3UPF2"/>
<organism evidence="2 3">
    <name type="scientific">Asanoa ishikariensis</name>
    <dbReference type="NCBI Taxonomy" id="137265"/>
    <lineage>
        <taxon>Bacteria</taxon>
        <taxon>Bacillati</taxon>
        <taxon>Actinomycetota</taxon>
        <taxon>Actinomycetes</taxon>
        <taxon>Micromonosporales</taxon>
        <taxon>Micromonosporaceae</taxon>
        <taxon>Asanoa</taxon>
    </lineage>
</organism>
<evidence type="ECO:0000313" key="2">
    <source>
        <dbReference type="EMBL" id="SDZ63619.1"/>
    </source>
</evidence>
<keyword evidence="1" id="KW-1133">Transmembrane helix</keyword>
<evidence type="ECO:0008006" key="4">
    <source>
        <dbReference type="Google" id="ProtNLM"/>
    </source>
</evidence>
<accession>A0A1H3UPF2</accession>
<name>A0A1H3UPF2_9ACTN</name>
<dbReference type="EMBL" id="FNQB01000005">
    <property type="protein sequence ID" value="SDZ63619.1"/>
    <property type="molecule type" value="Genomic_DNA"/>
</dbReference>
<feature type="transmembrane region" description="Helical" evidence="1">
    <location>
        <begin position="29"/>
        <end position="50"/>
    </location>
</feature>
<proteinExistence type="predicted"/>
<dbReference type="Proteomes" id="UP000199632">
    <property type="component" value="Unassembled WGS sequence"/>
</dbReference>
<keyword evidence="3" id="KW-1185">Reference proteome</keyword>
<feature type="transmembrane region" description="Helical" evidence="1">
    <location>
        <begin position="135"/>
        <end position="158"/>
    </location>
</feature>
<gene>
    <name evidence="2" type="ORF">SAMN05421684_7556</name>
</gene>
<keyword evidence="1" id="KW-0812">Transmembrane</keyword>
<sequence>MNTLVDHLAPPTALTHGRLRNWIRIAGRSLAYCALLLPLSLVSLFAAVIGRQRWTVASWRWLRTRLLDLPAVPEGRPRTRAVAGHAMGSLLLGVMAVVPLGVEVLWLLRAVLYGFVDSGPYDHSWGGPTRGGAWVAHFLIGTPEALAGLAALAGIAALHQRLTAALDGARTPRWLMPTVVVAGLATALLFVAWTRQL</sequence>
<feature type="transmembrane region" description="Helical" evidence="1">
    <location>
        <begin position="90"/>
        <end position="115"/>
    </location>
</feature>
<reference evidence="3" key="1">
    <citation type="submission" date="2016-10" db="EMBL/GenBank/DDBJ databases">
        <authorList>
            <person name="Varghese N."/>
            <person name="Submissions S."/>
        </authorList>
    </citation>
    <scope>NUCLEOTIDE SEQUENCE [LARGE SCALE GENOMIC DNA]</scope>
    <source>
        <strain evidence="3">DSM 44718</strain>
    </source>
</reference>
<protein>
    <recommendedName>
        <fullName evidence="4">Sensor</fullName>
    </recommendedName>
</protein>